<dbReference type="PANTHER" id="PTHR13929:SF0">
    <property type="entry name" value="UBIA PRENYLTRANSFERASE DOMAIN-CONTAINING PROTEIN 1"/>
    <property type="match status" value="1"/>
</dbReference>
<feature type="transmembrane region" description="Helical" evidence="9">
    <location>
        <begin position="193"/>
        <end position="210"/>
    </location>
</feature>
<evidence type="ECO:0000256" key="2">
    <source>
        <dbReference type="ARBA" id="ARBA00004863"/>
    </source>
</evidence>
<comment type="subcellular location">
    <subcellularLocation>
        <location evidence="1">Membrane</location>
        <topology evidence="1">Multi-pass membrane protein</topology>
    </subcellularLocation>
</comment>
<keyword evidence="7 9" id="KW-1133">Transmembrane helix</keyword>
<sequence length="306" mass="32492">MHPSTPHATETDLSTLLAHPARWLLATRPAFLTLTLGGVLLGLAMAGPQALAQGWPQALLAVLLALLCHAAVNVINDVADHDNGSDAANLQREYPFTGGSRFIQAGVLSRRQMAWLAGGLFALVTAGGLWLVWQAGAGLFYTGLAGVVLGWGYSAPPLRLNSRGLGELTVALCFALLPLGVLQVLQLVAPVDLVWLAAGYGVAAALLLFANQFPDRDADALAGKHHWVVRLGHPAAVRGYLLLAGLALALPLAAGQPWQLVLLPLYLRAWRALQQRQLRAAIIPTIMAANLYPLLLAASLWLRPTL</sequence>
<protein>
    <submittedName>
        <fullName evidence="10">Prenyltransferase</fullName>
    </submittedName>
</protein>
<dbReference type="InterPro" id="IPR026046">
    <property type="entry name" value="UBIAD1"/>
</dbReference>
<dbReference type="EMBL" id="JAQQLF010000004">
    <property type="protein sequence ID" value="MDC7716389.1"/>
    <property type="molecule type" value="Genomic_DNA"/>
</dbReference>
<evidence type="ECO:0000256" key="1">
    <source>
        <dbReference type="ARBA" id="ARBA00004141"/>
    </source>
</evidence>
<keyword evidence="5" id="KW-0808">Transferase</keyword>
<keyword evidence="6 9" id="KW-0812">Transmembrane</keyword>
<keyword evidence="3" id="KW-0474">Menaquinone biosynthesis</keyword>
<feature type="transmembrane region" description="Helical" evidence="9">
    <location>
        <begin position="240"/>
        <end position="261"/>
    </location>
</feature>
<dbReference type="InterPro" id="IPR044878">
    <property type="entry name" value="UbiA_sf"/>
</dbReference>
<comment type="pathway">
    <text evidence="2">Quinol/quinone metabolism; menaquinone biosynthesis.</text>
</comment>
<dbReference type="Pfam" id="PF01040">
    <property type="entry name" value="UbiA"/>
    <property type="match status" value="1"/>
</dbReference>
<evidence type="ECO:0000256" key="5">
    <source>
        <dbReference type="ARBA" id="ARBA00022679"/>
    </source>
</evidence>
<keyword evidence="11" id="KW-1185">Reference proteome</keyword>
<name>A0ABT5IXP7_9NEIS</name>
<feature type="transmembrane region" description="Helical" evidence="9">
    <location>
        <begin position="30"/>
        <end position="51"/>
    </location>
</feature>
<dbReference type="PANTHER" id="PTHR13929">
    <property type="entry name" value="1,4-DIHYDROXY-2-NAPHTHOATE OCTAPRENYLTRANSFERASE"/>
    <property type="match status" value="1"/>
</dbReference>
<evidence type="ECO:0000256" key="9">
    <source>
        <dbReference type="SAM" id="Phobius"/>
    </source>
</evidence>
<accession>A0ABT5IXP7</accession>
<evidence type="ECO:0000313" key="10">
    <source>
        <dbReference type="EMBL" id="MDC7716389.1"/>
    </source>
</evidence>
<reference evidence="10 11" key="1">
    <citation type="submission" date="2023-01" db="EMBL/GenBank/DDBJ databases">
        <title>Novel species of the genus Vogesella isolated from rivers.</title>
        <authorList>
            <person name="Lu H."/>
        </authorList>
    </citation>
    <scope>NUCLEOTIDE SEQUENCE [LARGE SCALE GENOMIC DNA]</scope>
    <source>
        <strain evidence="10 11">DC21W</strain>
    </source>
</reference>
<feature type="transmembrane region" description="Helical" evidence="9">
    <location>
        <begin position="281"/>
        <end position="302"/>
    </location>
</feature>
<feature type="transmembrane region" description="Helical" evidence="9">
    <location>
        <begin position="113"/>
        <end position="133"/>
    </location>
</feature>
<evidence type="ECO:0000256" key="6">
    <source>
        <dbReference type="ARBA" id="ARBA00022692"/>
    </source>
</evidence>
<dbReference type="RefSeq" id="WP_272750798.1">
    <property type="nucleotide sequence ID" value="NZ_JAQQLF010000004.1"/>
</dbReference>
<comment type="caution">
    <text evidence="10">The sequence shown here is derived from an EMBL/GenBank/DDBJ whole genome shotgun (WGS) entry which is preliminary data.</text>
</comment>
<dbReference type="InterPro" id="IPR000537">
    <property type="entry name" value="UbiA_prenyltransferase"/>
</dbReference>
<organism evidence="10 11">
    <name type="scientific">Vogesella aquatica</name>
    <dbReference type="NCBI Taxonomy" id="2984206"/>
    <lineage>
        <taxon>Bacteria</taxon>
        <taxon>Pseudomonadati</taxon>
        <taxon>Pseudomonadota</taxon>
        <taxon>Betaproteobacteria</taxon>
        <taxon>Neisseriales</taxon>
        <taxon>Chromobacteriaceae</taxon>
        <taxon>Vogesella</taxon>
    </lineage>
</organism>
<gene>
    <name evidence="10" type="ORF">PQU95_04015</name>
</gene>
<evidence type="ECO:0000256" key="8">
    <source>
        <dbReference type="ARBA" id="ARBA00023136"/>
    </source>
</evidence>
<proteinExistence type="predicted"/>
<evidence type="ECO:0000313" key="11">
    <source>
        <dbReference type="Proteomes" id="UP001219956"/>
    </source>
</evidence>
<feature type="transmembrane region" description="Helical" evidence="9">
    <location>
        <begin position="139"/>
        <end position="156"/>
    </location>
</feature>
<dbReference type="Proteomes" id="UP001219956">
    <property type="component" value="Unassembled WGS sequence"/>
</dbReference>
<dbReference type="PIRSF" id="PIRSF005355">
    <property type="entry name" value="UBIAD1"/>
    <property type="match status" value="1"/>
</dbReference>
<dbReference type="CDD" id="cd13962">
    <property type="entry name" value="PT_UbiA_UBIAD1"/>
    <property type="match status" value="1"/>
</dbReference>
<feature type="transmembrane region" description="Helical" evidence="9">
    <location>
        <begin position="168"/>
        <end position="187"/>
    </location>
</feature>
<dbReference type="Gene3D" id="1.10.357.140">
    <property type="entry name" value="UbiA prenyltransferase"/>
    <property type="match status" value="1"/>
</dbReference>
<keyword evidence="4" id="KW-1003">Cell membrane</keyword>
<keyword evidence="8 9" id="KW-0472">Membrane</keyword>
<evidence type="ECO:0000256" key="4">
    <source>
        <dbReference type="ARBA" id="ARBA00022475"/>
    </source>
</evidence>
<evidence type="ECO:0000256" key="7">
    <source>
        <dbReference type="ARBA" id="ARBA00022989"/>
    </source>
</evidence>
<evidence type="ECO:0000256" key="3">
    <source>
        <dbReference type="ARBA" id="ARBA00022428"/>
    </source>
</evidence>
<feature type="transmembrane region" description="Helical" evidence="9">
    <location>
        <begin position="57"/>
        <end position="75"/>
    </location>
</feature>